<evidence type="ECO:0000313" key="7">
    <source>
        <dbReference type="EMBL" id="RGY09567.1"/>
    </source>
</evidence>
<dbReference type="EMBL" id="JAQMRD010000002">
    <property type="protein sequence ID" value="MDB9221882.1"/>
    <property type="molecule type" value="Genomic_DNA"/>
</dbReference>
<dbReference type="AlphaFoldDB" id="A0A1Y4A2M4"/>
<name>A0A1Y4A2M4_9BACT</name>
<dbReference type="Proteomes" id="UP001199750">
    <property type="component" value="Unassembled WGS sequence"/>
</dbReference>
<evidence type="ECO:0000313" key="4">
    <source>
        <dbReference type="EMBL" id="MDB9221882.1"/>
    </source>
</evidence>
<dbReference type="InterPro" id="IPR023393">
    <property type="entry name" value="START-like_dom_sf"/>
</dbReference>
<dbReference type="GeneID" id="61276475"/>
<dbReference type="RefSeq" id="WP_013613402.1">
    <property type="nucleotide sequence ID" value="NZ_BAABYK010000001.1"/>
</dbReference>
<feature type="domain" description="Activator of Hsp90 ATPase homologue 1/2-like C-terminal" evidence="2">
    <location>
        <begin position="11"/>
        <end position="124"/>
    </location>
</feature>
<dbReference type="EMBL" id="QRYC01000003">
    <property type="protein sequence ID" value="RGU58070.1"/>
    <property type="molecule type" value="Genomic_DNA"/>
</dbReference>
<dbReference type="Proteomes" id="UP000284434">
    <property type="component" value="Unassembled WGS sequence"/>
</dbReference>
<evidence type="ECO:0000313" key="6">
    <source>
        <dbReference type="EMBL" id="RGV25724.1"/>
    </source>
</evidence>
<sequence>MDFEYKMEITADPEEVFAALTNPFQIELWSGYPADMKAEEGYVFSLWEGDITGVNLEVVPGKLLVQEWFFGEQEKQSIVRITLKKEGARTLVGLTHTHIPEDVYEEITGGWKEYYLEAIKGMLEMY</sequence>
<organism evidence="5 9">
    <name type="scientific">Odoribacter splanchnicus</name>
    <dbReference type="NCBI Taxonomy" id="28118"/>
    <lineage>
        <taxon>Bacteria</taxon>
        <taxon>Pseudomonadati</taxon>
        <taxon>Bacteroidota</taxon>
        <taxon>Bacteroidia</taxon>
        <taxon>Bacteroidales</taxon>
        <taxon>Odoribacteraceae</taxon>
        <taxon>Odoribacter</taxon>
    </lineage>
</organism>
<dbReference type="SUPFAM" id="SSF55961">
    <property type="entry name" value="Bet v1-like"/>
    <property type="match status" value="1"/>
</dbReference>
<accession>A0A1Y4A2M4</accession>
<dbReference type="Pfam" id="PF08327">
    <property type="entry name" value="AHSA1"/>
    <property type="match status" value="1"/>
</dbReference>
<dbReference type="OMA" id="IVTIKLH"/>
<reference evidence="3" key="2">
    <citation type="submission" date="2022-01" db="EMBL/GenBank/DDBJ databases">
        <title>Collection of gut derived symbiotic bacterial strains cultured from healthy donors.</title>
        <authorList>
            <person name="Lin H."/>
            <person name="Kohout C."/>
            <person name="Waligurski E."/>
            <person name="Pamer E.G."/>
        </authorList>
    </citation>
    <scope>NUCLEOTIDE SEQUENCE</scope>
    <source>
        <strain evidence="3">DFI.1.149</strain>
    </source>
</reference>
<evidence type="ECO:0000313" key="5">
    <source>
        <dbReference type="EMBL" id="RGU58070.1"/>
    </source>
</evidence>
<evidence type="ECO:0000313" key="8">
    <source>
        <dbReference type="Proteomes" id="UP000283426"/>
    </source>
</evidence>
<dbReference type="Gene3D" id="3.30.530.20">
    <property type="match status" value="1"/>
</dbReference>
<evidence type="ECO:0000313" key="10">
    <source>
        <dbReference type="Proteomes" id="UP000284434"/>
    </source>
</evidence>
<evidence type="ECO:0000259" key="2">
    <source>
        <dbReference type="Pfam" id="PF08327"/>
    </source>
</evidence>
<proteinExistence type="inferred from homology"/>
<reference evidence="8 9" key="1">
    <citation type="submission" date="2018-08" db="EMBL/GenBank/DDBJ databases">
        <title>A genome reference for cultivated species of the human gut microbiota.</title>
        <authorList>
            <person name="Zou Y."/>
            <person name="Xue W."/>
            <person name="Luo G."/>
        </authorList>
    </citation>
    <scope>NUCLEOTIDE SEQUENCE [LARGE SCALE GENOMIC DNA]</scope>
    <source>
        <strain evidence="6 8">AF14-6AC</strain>
        <strain evidence="5 9">AF16-14</strain>
        <strain evidence="7 10">OF03-11</strain>
    </source>
</reference>
<evidence type="ECO:0000313" key="9">
    <source>
        <dbReference type="Proteomes" id="UP000284243"/>
    </source>
</evidence>
<evidence type="ECO:0000313" key="3">
    <source>
        <dbReference type="EMBL" id="MCG4958651.1"/>
    </source>
</evidence>
<dbReference type="Proteomes" id="UP000283426">
    <property type="component" value="Unassembled WGS sequence"/>
</dbReference>
<dbReference type="EMBL" id="JAKNDN010000003">
    <property type="protein sequence ID" value="MCG4958651.1"/>
    <property type="molecule type" value="Genomic_DNA"/>
</dbReference>
<dbReference type="InterPro" id="IPR013538">
    <property type="entry name" value="ASHA1/2-like_C"/>
</dbReference>
<dbReference type="Proteomes" id="UP001212263">
    <property type="component" value="Unassembled WGS sequence"/>
</dbReference>
<comment type="similarity">
    <text evidence="1">Belongs to the AHA1 family.</text>
</comment>
<comment type="caution">
    <text evidence="5">The sequence shown here is derived from an EMBL/GenBank/DDBJ whole genome shotgun (WGS) entry which is preliminary data.</text>
</comment>
<dbReference type="EMBL" id="QRYW01000021">
    <property type="protein sequence ID" value="RGV25724.1"/>
    <property type="molecule type" value="Genomic_DNA"/>
</dbReference>
<gene>
    <name evidence="6" type="ORF">DWW24_10705</name>
    <name evidence="5" type="ORF">DWW57_03155</name>
    <name evidence="7" type="ORF">DXA53_01930</name>
    <name evidence="3" type="ORF">L0P03_02120</name>
    <name evidence="4" type="ORF">PN645_02545</name>
</gene>
<protein>
    <submittedName>
        <fullName evidence="5">ATPase</fullName>
    </submittedName>
    <submittedName>
        <fullName evidence="3">SRPBCC domain-containing protein</fullName>
    </submittedName>
</protein>
<evidence type="ECO:0000256" key="1">
    <source>
        <dbReference type="ARBA" id="ARBA00006817"/>
    </source>
</evidence>
<dbReference type="EMBL" id="QSCO01000002">
    <property type="protein sequence ID" value="RGY09567.1"/>
    <property type="molecule type" value="Genomic_DNA"/>
</dbReference>
<reference evidence="4" key="3">
    <citation type="submission" date="2023-01" db="EMBL/GenBank/DDBJ databases">
        <title>Human gut microbiome strain richness.</title>
        <authorList>
            <person name="Chen-Liaw A."/>
        </authorList>
    </citation>
    <scope>NUCLEOTIDE SEQUENCE</scope>
    <source>
        <strain evidence="4">RTP21484st1_B7_RTP21484_190118</strain>
    </source>
</reference>
<dbReference type="Proteomes" id="UP000284243">
    <property type="component" value="Unassembled WGS sequence"/>
</dbReference>